<reference evidence="8 9" key="1">
    <citation type="submission" date="2019-11" db="EMBL/GenBank/DDBJ databases">
        <authorList>
            <person name="Li X.-J."/>
            <person name="Feng X.-M."/>
        </authorList>
    </citation>
    <scope>NUCLEOTIDE SEQUENCE [LARGE SCALE GENOMIC DNA]</scope>
    <source>
        <strain evidence="8 9">XMNu-373</strain>
    </source>
</reference>
<keyword evidence="4" id="KW-0238">DNA-binding</keyword>
<comment type="similarity">
    <text evidence="1">Belongs to the sigma-70 factor family. ECF subfamily.</text>
</comment>
<dbReference type="Gene3D" id="1.10.10.10">
    <property type="entry name" value="Winged helix-like DNA-binding domain superfamily/Winged helix DNA-binding domain"/>
    <property type="match status" value="1"/>
</dbReference>
<feature type="domain" description="RNA polymerase sigma-70 region 2" evidence="6">
    <location>
        <begin position="30"/>
        <end position="97"/>
    </location>
</feature>
<name>A0A7K3M5T5_9ACTN</name>
<dbReference type="Gene3D" id="1.10.1740.10">
    <property type="match status" value="1"/>
</dbReference>
<dbReference type="InterPro" id="IPR007627">
    <property type="entry name" value="RNA_pol_sigma70_r2"/>
</dbReference>
<protein>
    <submittedName>
        <fullName evidence="8">Sigma-70 family RNA polymerase sigma factor</fullName>
    </submittedName>
</protein>
<dbReference type="AlphaFoldDB" id="A0A7K3M5T5"/>
<evidence type="ECO:0000313" key="9">
    <source>
        <dbReference type="Proteomes" id="UP000460435"/>
    </source>
</evidence>
<keyword evidence="3" id="KW-0731">Sigma factor</keyword>
<dbReference type="InterPro" id="IPR039425">
    <property type="entry name" value="RNA_pol_sigma-70-like"/>
</dbReference>
<gene>
    <name evidence="8" type="ORF">F7O44_16165</name>
</gene>
<organism evidence="8 9">
    <name type="scientific">Phytoactinopolyspora mesophila</name>
    <dbReference type="NCBI Taxonomy" id="2650750"/>
    <lineage>
        <taxon>Bacteria</taxon>
        <taxon>Bacillati</taxon>
        <taxon>Actinomycetota</taxon>
        <taxon>Actinomycetes</taxon>
        <taxon>Jiangellales</taxon>
        <taxon>Jiangellaceae</taxon>
        <taxon>Phytoactinopolyspora</taxon>
    </lineage>
</organism>
<dbReference type="InterPro" id="IPR013324">
    <property type="entry name" value="RNA_pol_sigma_r3/r4-like"/>
</dbReference>
<keyword evidence="9" id="KW-1185">Reference proteome</keyword>
<dbReference type="GO" id="GO:0006352">
    <property type="term" value="P:DNA-templated transcription initiation"/>
    <property type="evidence" value="ECO:0007669"/>
    <property type="project" value="InterPro"/>
</dbReference>
<dbReference type="NCBIfam" id="TIGR02937">
    <property type="entry name" value="sigma70-ECF"/>
    <property type="match status" value="1"/>
</dbReference>
<evidence type="ECO:0000256" key="2">
    <source>
        <dbReference type="ARBA" id="ARBA00023015"/>
    </source>
</evidence>
<feature type="domain" description="RNA polymerase sigma factor 70 region 4 type 2" evidence="7">
    <location>
        <begin position="127"/>
        <end position="175"/>
    </location>
</feature>
<dbReference type="GO" id="GO:0003677">
    <property type="term" value="F:DNA binding"/>
    <property type="evidence" value="ECO:0007669"/>
    <property type="project" value="UniProtKB-KW"/>
</dbReference>
<dbReference type="InterPro" id="IPR014284">
    <property type="entry name" value="RNA_pol_sigma-70_dom"/>
</dbReference>
<evidence type="ECO:0000259" key="6">
    <source>
        <dbReference type="Pfam" id="PF04542"/>
    </source>
</evidence>
<evidence type="ECO:0000313" key="8">
    <source>
        <dbReference type="EMBL" id="NDL58605.1"/>
    </source>
</evidence>
<keyword evidence="5" id="KW-0804">Transcription</keyword>
<dbReference type="SUPFAM" id="SSF88946">
    <property type="entry name" value="Sigma2 domain of RNA polymerase sigma factors"/>
    <property type="match status" value="1"/>
</dbReference>
<comment type="caution">
    <text evidence="8">The sequence shown here is derived from an EMBL/GenBank/DDBJ whole genome shotgun (WGS) entry which is preliminary data.</text>
</comment>
<proteinExistence type="inferred from homology"/>
<keyword evidence="2" id="KW-0805">Transcription regulation</keyword>
<dbReference type="Pfam" id="PF04542">
    <property type="entry name" value="Sigma70_r2"/>
    <property type="match status" value="1"/>
</dbReference>
<dbReference type="InterPro" id="IPR036388">
    <property type="entry name" value="WH-like_DNA-bd_sf"/>
</dbReference>
<dbReference type="PANTHER" id="PTHR43133:SF8">
    <property type="entry name" value="RNA POLYMERASE SIGMA FACTOR HI_1459-RELATED"/>
    <property type="match status" value="1"/>
</dbReference>
<sequence length="186" mass="20814">MIVIQWGDTDEPTALLTKARTGDDAAFEVLYESVAQNARRAAHRIVRDAYAADDLVQEAFYHILRAVRSGHGPTDSFSAYVMATVKRLAYRYSKTQSQTMCSDDNTLWERLIAPVAFESPQADVVAAAWETLPKRWQQVLWLIEVDRYSPAELAPRMSMTANAVSSLATRARSALRSAYLAQLQEA</sequence>
<dbReference type="EMBL" id="WLZY01000005">
    <property type="protein sequence ID" value="NDL58605.1"/>
    <property type="molecule type" value="Genomic_DNA"/>
</dbReference>
<evidence type="ECO:0000256" key="5">
    <source>
        <dbReference type="ARBA" id="ARBA00023163"/>
    </source>
</evidence>
<dbReference type="SUPFAM" id="SSF88659">
    <property type="entry name" value="Sigma3 and sigma4 domains of RNA polymerase sigma factors"/>
    <property type="match status" value="1"/>
</dbReference>
<evidence type="ECO:0000256" key="3">
    <source>
        <dbReference type="ARBA" id="ARBA00023082"/>
    </source>
</evidence>
<accession>A0A7K3M5T5</accession>
<evidence type="ECO:0000256" key="1">
    <source>
        <dbReference type="ARBA" id="ARBA00010641"/>
    </source>
</evidence>
<evidence type="ECO:0000259" key="7">
    <source>
        <dbReference type="Pfam" id="PF08281"/>
    </source>
</evidence>
<dbReference type="GO" id="GO:0016987">
    <property type="term" value="F:sigma factor activity"/>
    <property type="evidence" value="ECO:0007669"/>
    <property type="project" value="UniProtKB-KW"/>
</dbReference>
<dbReference type="Proteomes" id="UP000460435">
    <property type="component" value="Unassembled WGS sequence"/>
</dbReference>
<dbReference type="InterPro" id="IPR013325">
    <property type="entry name" value="RNA_pol_sigma_r2"/>
</dbReference>
<dbReference type="InterPro" id="IPR013249">
    <property type="entry name" value="RNA_pol_sigma70_r4_t2"/>
</dbReference>
<dbReference type="PANTHER" id="PTHR43133">
    <property type="entry name" value="RNA POLYMERASE ECF-TYPE SIGMA FACTO"/>
    <property type="match status" value="1"/>
</dbReference>
<evidence type="ECO:0000256" key="4">
    <source>
        <dbReference type="ARBA" id="ARBA00023125"/>
    </source>
</evidence>
<dbReference type="Pfam" id="PF08281">
    <property type="entry name" value="Sigma70_r4_2"/>
    <property type="match status" value="1"/>
</dbReference>